<accession>A0A1U0ZSU1</accession>
<gene>
    <name evidence="2" type="ORF">SAMEA2259716_04798</name>
</gene>
<sequence length="142" mass="15644">MQLTPVDSASGGAPLPAGLTEDGSGQSLWRSIVDNYTLRPDELRLLADACELADRIDYRKQRADELHREVGENLLIRGSTRQLVRNPLIDEARQELAEQRKDRIALNDLLARLKLPDLDPDRDGDDQGRDGASSGAKRSASA</sequence>
<feature type="compositionally biased region" description="Low complexity" evidence="1">
    <location>
        <begin position="130"/>
        <end position="142"/>
    </location>
</feature>
<dbReference type="AlphaFoldDB" id="A0A1U0ZSU1"/>
<reference evidence="2 3" key="1">
    <citation type="submission" date="2016-11" db="EMBL/GenBank/DDBJ databases">
        <authorList>
            <consortium name="Pathogen Informatics"/>
        </authorList>
    </citation>
    <scope>NUCLEOTIDE SEQUENCE [LARGE SCALE GENOMIC DNA]</scope>
    <source>
        <strain evidence="2 3">911</strain>
    </source>
</reference>
<evidence type="ECO:0008006" key="4">
    <source>
        <dbReference type="Google" id="ProtNLM"/>
    </source>
</evidence>
<protein>
    <recommendedName>
        <fullName evidence="4">Terminase small subunit</fullName>
    </recommendedName>
</protein>
<proteinExistence type="predicted"/>
<dbReference type="EMBL" id="FVGW01000012">
    <property type="protein sequence ID" value="SKM68891.1"/>
    <property type="molecule type" value="Genomic_DNA"/>
</dbReference>
<feature type="region of interest" description="Disordered" evidence="1">
    <location>
        <begin position="115"/>
        <end position="142"/>
    </location>
</feature>
<evidence type="ECO:0000313" key="3">
    <source>
        <dbReference type="Proteomes" id="UP000190074"/>
    </source>
</evidence>
<dbReference type="Proteomes" id="UP000190074">
    <property type="component" value="Unassembled WGS sequence"/>
</dbReference>
<organism evidence="2 3">
    <name type="scientific">Mycobacteroides abscessus subsp. massiliense</name>
    <dbReference type="NCBI Taxonomy" id="1962118"/>
    <lineage>
        <taxon>Bacteria</taxon>
        <taxon>Bacillati</taxon>
        <taxon>Actinomycetota</taxon>
        <taxon>Actinomycetes</taxon>
        <taxon>Mycobacteriales</taxon>
        <taxon>Mycobacteriaceae</taxon>
        <taxon>Mycobacteroides</taxon>
        <taxon>Mycobacteroides abscessus</taxon>
    </lineage>
</organism>
<feature type="compositionally biased region" description="Basic and acidic residues" evidence="1">
    <location>
        <begin position="115"/>
        <end position="129"/>
    </location>
</feature>
<evidence type="ECO:0000313" key="2">
    <source>
        <dbReference type="EMBL" id="SKM68891.1"/>
    </source>
</evidence>
<name>A0A1U0ZSU1_9MYCO</name>
<feature type="region of interest" description="Disordered" evidence="1">
    <location>
        <begin position="1"/>
        <end position="24"/>
    </location>
</feature>
<evidence type="ECO:0000256" key="1">
    <source>
        <dbReference type="SAM" id="MobiDB-lite"/>
    </source>
</evidence>
<dbReference type="RefSeq" id="WP_074270275.1">
    <property type="nucleotide sequence ID" value="NZ_FVGW01000012.1"/>
</dbReference>